<evidence type="ECO:0000256" key="5">
    <source>
        <dbReference type="ARBA" id="ARBA00022679"/>
    </source>
</evidence>
<dbReference type="Gene3D" id="2.30.140.10">
    <property type="entry name" value="Spermidine synthase, tetramerisation domain"/>
    <property type="match status" value="1"/>
</dbReference>
<comment type="caution">
    <text evidence="13">The sequence shown here is derived from an EMBL/GenBank/DDBJ whole genome shotgun (WGS) entry which is preliminary data.</text>
</comment>
<evidence type="ECO:0000313" key="14">
    <source>
        <dbReference type="Proteomes" id="UP001283361"/>
    </source>
</evidence>
<evidence type="ECO:0000259" key="12">
    <source>
        <dbReference type="PROSITE" id="PS51006"/>
    </source>
</evidence>
<evidence type="ECO:0000256" key="6">
    <source>
        <dbReference type="ARBA" id="ARBA00049307"/>
    </source>
</evidence>
<dbReference type="HAMAP" id="MF_00198">
    <property type="entry name" value="Spermidine_synth"/>
    <property type="match status" value="1"/>
</dbReference>
<dbReference type="GO" id="GO:0005829">
    <property type="term" value="C:cytosol"/>
    <property type="evidence" value="ECO:0007669"/>
    <property type="project" value="TreeGrafter"/>
</dbReference>
<comment type="similarity">
    <text evidence="2 11">Belongs to the spermidine/spermine synthase family.</text>
</comment>
<dbReference type="FunFam" id="2.30.140.10:FF:000001">
    <property type="entry name" value="SPE3p Spermidine synthase"/>
    <property type="match status" value="1"/>
</dbReference>
<dbReference type="Proteomes" id="UP001283361">
    <property type="component" value="Unassembled WGS sequence"/>
</dbReference>
<reference evidence="13" key="1">
    <citation type="journal article" date="2023" name="G3 (Bethesda)">
        <title>A reference genome for the long-term kleptoplast-retaining sea slug Elysia crispata morphotype clarki.</title>
        <authorList>
            <person name="Eastman K.E."/>
            <person name="Pendleton A.L."/>
            <person name="Shaikh M.A."/>
            <person name="Suttiyut T."/>
            <person name="Ogas R."/>
            <person name="Tomko P."/>
            <person name="Gavelis G."/>
            <person name="Widhalm J.R."/>
            <person name="Wisecaver J.H."/>
        </authorList>
    </citation>
    <scope>NUCLEOTIDE SEQUENCE</scope>
    <source>
        <strain evidence="13">ECLA1</strain>
    </source>
</reference>
<dbReference type="CDD" id="cd02440">
    <property type="entry name" value="AdoMet_MTases"/>
    <property type="match status" value="1"/>
</dbReference>
<dbReference type="PIRSF" id="PIRSF000502">
    <property type="entry name" value="Spermidine_synth"/>
    <property type="match status" value="1"/>
</dbReference>
<dbReference type="FunFam" id="3.40.50.150:FF:000013">
    <property type="entry name" value="Spermidine synthase"/>
    <property type="match status" value="1"/>
</dbReference>
<gene>
    <name evidence="13" type="ORF">RRG08_023324</name>
</gene>
<name>A0AAE1BDN5_9GAST</name>
<dbReference type="PANTHER" id="PTHR11558">
    <property type="entry name" value="SPERMIDINE/SPERMINE SYNTHASE"/>
    <property type="match status" value="1"/>
</dbReference>
<evidence type="ECO:0000313" key="13">
    <source>
        <dbReference type="EMBL" id="KAK3803606.1"/>
    </source>
</evidence>
<comment type="subunit">
    <text evidence="3">Homodimer or homotetramer.</text>
</comment>
<dbReference type="PROSITE" id="PS51006">
    <property type="entry name" value="PABS_2"/>
    <property type="match status" value="1"/>
</dbReference>
<dbReference type="InterPro" id="IPR035246">
    <property type="entry name" value="Spermidine_synt_N"/>
</dbReference>
<evidence type="ECO:0000256" key="9">
    <source>
        <dbReference type="ARBA" id="ARBA00082964"/>
    </source>
</evidence>
<dbReference type="Gene3D" id="3.40.50.150">
    <property type="entry name" value="Vaccinia Virus protein VP39"/>
    <property type="match status" value="1"/>
</dbReference>
<comment type="catalytic activity">
    <reaction evidence="6">
        <text>S-adenosyl 3-(methylsulfanyl)propylamine + putrescine = S-methyl-5'-thioadenosine + spermidine + H(+)</text>
        <dbReference type="Rhea" id="RHEA:12721"/>
        <dbReference type="ChEBI" id="CHEBI:15378"/>
        <dbReference type="ChEBI" id="CHEBI:17509"/>
        <dbReference type="ChEBI" id="CHEBI:57443"/>
        <dbReference type="ChEBI" id="CHEBI:57834"/>
        <dbReference type="ChEBI" id="CHEBI:326268"/>
        <dbReference type="EC" id="2.5.1.16"/>
    </reaction>
</comment>
<dbReference type="InterPro" id="IPR030374">
    <property type="entry name" value="PABS"/>
</dbReference>
<evidence type="ECO:0000256" key="11">
    <source>
        <dbReference type="RuleBase" id="RU003836"/>
    </source>
</evidence>
<dbReference type="InterPro" id="IPR037163">
    <property type="entry name" value="Spermidine_synt_N_sf"/>
</dbReference>
<dbReference type="PROSITE" id="PS01330">
    <property type="entry name" value="PABS_1"/>
    <property type="match status" value="1"/>
</dbReference>
<keyword evidence="14" id="KW-1185">Reference proteome</keyword>
<evidence type="ECO:0000256" key="8">
    <source>
        <dbReference type="ARBA" id="ARBA00072554"/>
    </source>
</evidence>
<dbReference type="EC" id="2.5.1.16" evidence="4"/>
<feature type="active site" description="Proton acceptor" evidence="10">
    <location>
        <position position="161"/>
    </location>
</feature>
<dbReference type="NCBIfam" id="NF002010">
    <property type="entry name" value="PRK00811.1"/>
    <property type="match status" value="1"/>
</dbReference>
<evidence type="ECO:0000256" key="2">
    <source>
        <dbReference type="ARBA" id="ARBA00007867"/>
    </source>
</evidence>
<evidence type="ECO:0000256" key="10">
    <source>
        <dbReference type="PROSITE-ProRule" id="PRU00354"/>
    </source>
</evidence>
<dbReference type="SUPFAM" id="SSF53335">
    <property type="entry name" value="S-adenosyl-L-methionine-dependent methyltransferases"/>
    <property type="match status" value="1"/>
</dbReference>
<dbReference type="InterPro" id="IPR030668">
    <property type="entry name" value="Spermi_synthase_euk"/>
</dbReference>
<keyword evidence="10" id="KW-0620">Polyamine biosynthesis</keyword>
<dbReference type="NCBIfam" id="TIGR00417">
    <property type="entry name" value="speE"/>
    <property type="match status" value="1"/>
</dbReference>
<dbReference type="GO" id="GO:0004766">
    <property type="term" value="F:spermidine synthase activity"/>
    <property type="evidence" value="ECO:0007669"/>
    <property type="project" value="UniProtKB-EC"/>
</dbReference>
<organism evidence="13 14">
    <name type="scientific">Elysia crispata</name>
    <name type="common">lettuce slug</name>
    <dbReference type="NCBI Taxonomy" id="231223"/>
    <lineage>
        <taxon>Eukaryota</taxon>
        <taxon>Metazoa</taxon>
        <taxon>Spiralia</taxon>
        <taxon>Lophotrochozoa</taxon>
        <taxon>Mollusca</taxon>
        <taxon>Gastropoda</taxon>
        <taxon>Heterobranchia</taxon>
        <taxon>Euthyneura</taxon>
        <taxon>Panpulmonata</taxon>
        <taxon>Sacoglossa</taxon>
        <taxon>Placobranchoidea</taxon>
        <taxon>Plakobranchidae</taxon>
        <taxon>Elysia</taxon>
    </lineage>
</organism>
<dbReference type="InterPro" id="IPR001045">
    <property type="entry name" value="Spermi_synthase"/>
</dbReference>
<comment type="function">
    <text evidence="7">Catalyzes the production of spermidine from putrescine and decarboxylated S-adenosylmethionine (dcSAM). Has a strong preference for putrescine as substrate, and has very low activity towards 1,3-diaminopropane. Has extremely low activity towards spermidine.</text>
</comment>
<dbReference type="InterPro" id="IPR029063">
    <property type="entry name" value="SAM-dependent_MTases_sf"/>
</dbReference>
<protein>
    <recommendedName>
        <fullName evidence="8">Spermidine synthase</fullName>
        <ecNumber evidence="4">2.5.1.16</ecNumber>
    </recommendedName>
    <alternativeName>
        <fullName evidence="9">Putrescine aminopropyltransferase</fullName>
    </alternativeName>
</protein>
<dbReference type="PANTHER" id="PTHR11558:SF11">
    <property type="entry name" value="SPERMIDINE SYNTHASE"/>
    <property type="match status" value="1"/>
</dbReference>
<dbReference type="Pfam" id="PF01564">
    <property type="entry name" value="Spermine_synth"/>
    <property type="match status" value="1"/>
</dbReference>
<accession>A0AAE1BDN5</accession>
<comment type="pathway">
    <text evidence="1">Amine and polyamine biosynthesis; spermidine biosynthesis; spermidine from putrescine: step 1/1.</text>
</comment>
<sequence length="297" mass="33616">MDAIREGWFSEVSEMWPGQCMSLQVEEVLHKEKSKYQDIIVFKSKTYGNVLVLDGVIQCTERDEFSYQEMLAHLPLCSHKNPKKVLIIGGGDGGVAREVLKHSTVEEVHMCEIDERVIEVSKQFLPKMACSFSNPKLKLHIRDGFEFMGLHQGEFDVIITDSSDPIGPASSLFEKKYYELMSTALKPGGIICSQGECMWIHLELIKNMKEFCKNIYPSVSYAYTTIPTYPCGQIGFMICSLDKSLDFDNPPNALSAEDVEKFGLKYYNLDMHKSSFKLPEFARKALLCNKTDSSNGL</sequence>
<dbReference type="AlphaFoldDB" id="A0AAE1BDN5"/>
<dbReference type="EMBL" id="JAWDGP010000113">
    <property type="protein sequence ID" value="KAK3803606.1"/>
    <property type="molecule type" value="Genomic_DNA"/>
</dbReference>
<dbReference type="Pfam" id="PF17284">
    <property type="entry name" value="Spermine_synt_N"/>
    <property type="match status" value="1"/>
</dbReference>
<evidence type="ECO:0000256" key="3">
    <source>
        <dbReference type="ARBA" id="ARBA00011774"/>
    </source>
</evidence>
<dbReference type="InterPro" id="IPR030373">
    <property type="entry name" value="PABS_CS"/>
</dbReference>
<evidence type="ECO:0000256" key="4">
    <source>
        <dbReference type="ARBA" id="ARBA00012455"/>
    </source>
</evidence>
<dbReference type="GO" id="GO:0008295">
    <property type="term" value="P:spermidine biosynthetic process"/>
    <property type="evidence" value="ECO:0007669"/>
    <property type="project" value="TreeGrafter"/>
</dbReference>
<evidence type="ECO:0000256" key="1">
    <source>
        <dbReference type="ARBA" id="ARBA00005123"/>
    </source>
</evidence>
<proteinExistence type="inferred from homology"/>
<evidence type="ECO:0000256" key="7">
    <source>
        <dbReference type="ARBA" id="ARBA00053963"/>
    </source>
</evidence>
<keyword evidence="5 10" id="KW-0808">Transferase</keyword>
<feature type="domain" description="PABS" evidence="12">
    <location>
        <begin position="6"/>
        <end position="241"/>
    </location>
</feature>